<dbReference type="AlphaFoldDB" id="A0AAD9QQB1"/>
<proteinExistence type="predicted"/>
<protein>
    <submittedName>
        <fullName evidence="1">Uncharacterized protein</fullName>
    </submittedName>
</protein>
<name>A0AAD9QQB1_ACRCE</name>
<comment type="caution">
    <text evidence="1">The sequence shown here is derived from an EMBL/GenBank/DDBJ whole genome shotgun (WGS) entry which is preliminary data.</text>
</comment>
<keyword evidence="2" id="KW-1185">Reference proteome</keyword>
<organism evidence="1 2">
    <name type="scientific">Acropora cervicornis</name>
    <name type="common">Staghorn coral</name>
    <dbReference type="NCBI Taxonomy" id="6130"/>
    <lineage>
        <taxon>Eukaryota</taxon>
        <taxon>Metazoa</taxon>
        <taxon>Cnidaria</taxon>
        <taxon>Anthozoa</taxon>
        <taxon>Hexacorallia</taxon>
        <taxon>Scleractinia</taxon>
        <taxon>Astrocoeniina</taxon>
        <taxon>Acroporidae</taxon>
        <taxon>Acropora</taxon>
    </lineage>
</organism>
<accession>A0AAD9QQB1</accession>
<dbReference type="Proteomes" id="UP001249851">
    <property type="component" value="Unassembled WGS sequence"/>
</dbReference>
<sequence>MDKDIERVVRSCTALSQTPQASIEQSSCEPPDAVGISFAAEVPERSRQLILVLWESVTSYTSTMVIEHERHHTLRDALVRLCIQVRPLQGPPAVIRPDPAPGFKSLVNDQLLQHHSSCPARDPVSDFFTSGSARPRASRHCLSLGPCTSEPVDLPSAHTAERHFLPSESVNQPRRSARYDDYVTDF</sequence>
<reference evidence="1" key="1">
    <citation type="journal article" date="2023" name="G3 (Bethesda)">
        <title>Whole genome assembly and annotation of the endangered Caribbean coral Acropora cervicornis.</title>
        <authorList>
            <person name="Selwyn J.D."/>
            <person name="Vollmer S.V."/>
        </authorList>
    </citation>
    <scope>NUCLEOTIDE SEQUENCE</scope>
    <source>
        <strain evidence="1">K2</strain>
    </source>
</reference>
<evidence type="ECO:0000313" key="1">
    <source>
        <dbReference type="EMBL" id="KAK2565567.1"/>
    </source>
</evidence>
<gene>
    <name evidence="1" type="ORF">P5673_010691</name>
</gene>
<evidence type="ECO:0000313" key="2">
    <source>
        <dbReference type="Proteomes" id="UP001249851"/>
    </source>
</evidence>
<dbReference type="EMBL" id="JARQWQ010000019">
    <property type="protein sequence ID" value="KAK2565567.1"/>
    <property type="molecule type" value="Genomic_DNA"/>
</dbReference>
<reference evidence="1" key="2">
    <citation type="journal article" date="2023" name="Science">
        <title>Genomic signatures of disease resistance in endangered staghorn corals.</title>
        <authorList>
            <person name="Vollmer S.V."/>
            <person name="Selwyn J.D."/>
            <person name="Despard B.A."/>
            <person name="Roesel C.L."/>
        </authorList>
    </citation>
    <scope>NUCLEOTIDE SEQUENCE</scope>
    <source>
        <strain evidence="1">K2</strain>
    </source>
</reference>